<reference evidence="3 4" key="1">
    <citation type="submission" date="2020-06" db="EMBL/GenBank/DDBJ databases">
        <title>Description of novel acetic acid bacteria.</title>
        <authorList>
            <person name="Sombolestani A."/>
        </authorList>
    </citation>
    <scope>NUCLEOTIDE SEQUENCE [LARGE SCALE GENOMIC DNA]</scope>
    <source>
        <strain evidence="3 4">LMG 31431</strain>
    </source>
</reference>
<name>A0A7Y7IZ24_9PROT</name>
<keyword evidence="1" id="KW-0560">Oxidoreductase</keyword>
<dbReference type="Proteomes" id="UP000534870">
    <property type="component" value="Unassembled WGS sequence"/>
</dbReference>
<dbReference type="GO" id="GO:0016491">
    <property type="term" value="F:oxidoreductase activity"/>
    <property type="evidence" value="ECO:0007669"/>
    <property type="project" value="UniProtKB-KW"/>
</dbReference>
<accession>A0A7Y7IZ24</accession>
<proteinExistence type="predicted"/>
<dbReference type="PANTHER" id="PTHR13847:SF289">
    <property type="entry name" value="GLYCINE OXIDASE"/>
    <property type="match status" value="1"/>
</dbReference>
<dbReference type="EMBL" id="JABXXP010000697">
    <property type="protein sequence ID" value="NVN13026.1"/>
    <property type="molecule type" value="Genomic_DNA"/>
</dbReference>
<dbReference type="Pfam" id="PF01266">
    <property type="entry name" value="DAO"/>
    <property type="match status" value="1"/>
</dbReference>
<protein>
    <submittedName>
        <fullName evidence="3">FAD-dependent oxidoreductase</fullName>
    </submittedName>
</protein>
<dbReference type="SUPFAM" id="SSF51905">
    <property type="entry name" value="FAD/NAD(P)-binding domain"/>
    <property type="match status" value="1"/>
</dbReference>
<dbReference type="Gene3D" id="3.50.50.60">
    <property type="entry name" value="FAD/NAD(P)-binding domain"/>
    <property type="match status" value="1"/>
</dbReference>
<dbReference type="GO" id="GO:0005737">
    <property type="term" value="C:cytoplasm"/>
    <property type="evidence" value="ECO:0007669"/>
    <property type="project" value="TreeGrafter"/>
</dbReference>
<dbReference type="RefSeq" id="WP_176641487.1">
    <property type="nucleotide sequence ID" value="NZ_JABXXP010000697.1"/>
</dbReference>
<sequence>MTKSALVLGGGMVGVCTAWHLAQRGFDVALIERGEPGRETSYGNAGLIQREAVEPYEFPHELGTLLRVAMGIGNDVAWRARDLPAIAPRLLRYWWHSFPSRYRAIARSYEAMIRHCLDEHQRMIAAAGADNLVARNGWKALYRTGRAFEAGIGEARDRAQRTGVLSEILDGAALARAEPVLLHPMAGAIHWRDPWSVSDPGELVGRYAALLEAAGGRILRGDARSL</sequence>
<gene>
    <name evidence="3" type="ORF">HUK84_18140</name>
</gene>
<evidence type="ECO:0000259" key="2">
    <source>
        <dbReference type="Pfam" id="PF01266"/>
    </source>
</evidence>
<evidence type="ECO:0000313" key="3">
    <source>
        <dbReference type="EMBL" id="NVN13026.1"/>
    </source>
</evidence>
<feature type="non-terminal residue" evidence="3">
    <location>
        <position position="226"/>
    </location>
</feature>
<dbReference type="PANTHER" id="PTHR13847">
    <property type="entry name" value="SARCOSINE DEHYDROGENASE-RELATED"/>
    <property type="match status" value="1"/>
</dbReference>
<dbReference type="Gene3D" id="3.30.9.10">
    <property type="entry name" value="D-Amino Acid Oxidase, subunit A, domain 2"/>
    <property type="match status" value="1"/>
</dbReference>
<dbReference type="AlphaFoldDB" id="A0A7Y7IZ24"/>
<evidence type="ECO:0000256" key="1">
    <source>
        <dbReference type="ARBA" id="ARBA00023002"/>
    </source>
</evidence>
<evidence type="ECO:0000313" key="4">
    <source>
        <dbReference type="Proteomes" id="UP000534870"/>
    </source>
</evidence>
<comment type="caution">
    <text evidence="3">The sequence shown here is derived from an EMBL/GenBank/DDBJ whole genome shotgun (WGS) entry which is preliminary data.</text>
</comment>
<dbReference type="InterPro" id="IPR036188">
    <property type="entry name" value="FAD/NAD-bd_sf"/>
</dbReference>
<feature type="domain" description="FAD dependent oxidoreductase" evidence="2">
    <location>
        <begin position="6"/>
        <end position="222"/>
    </location>
</feature>
<dbReference type="InterPro" id="IPR006076">
    <property type="entry name" value="FAD-dep_OxRdtase"/>
</dbReference>
<organism evidence="3 4">
    <name type="scientific">Nguyenibacter vanlangensis</name>
    <dbReference type="NCBI Taxonomy" id="1216886"/>
    <lineage>
        <taxon>Bacteria</taxon>
        <taxon>Pseudomonadati</taxon>
        <taxon>Pseudomonadota</taxon>
        <taxon>Alphaproteobacteria</taxon>
        <taxon>Acetobacterales</taxon>
        <taxon>Acetobacteraceae</taxon>
        <taxon>Nguyenibacter</taxon>
    </lineage>
</organism>